<gene>
    <name evidence="2" type="ORF">STAS_24636</name>
</gene>
<evidence type="ECO:0000313" key="2">
    <source>
        <dbReference type="EMBL" id="GER47524.1"/>
    </source>
</evidence>
<reference evidence="3" key="1">
    <citation type="journal article" date="2019" name="Curr. Biol.">
        <title>Genome Sequence of Striga asiatica Provides Insight into the Evolution of Plant Parasitism.</title>
        <authorList>
            <person name="Yoshida S."/>
            <person name="Kim S."/>
            <person name="Wafula E.K."/>
            <person name="Tanskanen J."/>
            <person name="Kim Y.M."/>
            <person name="Honaas L."/>
            <person name="Yang Z."/>
            <person name="Spallek T."/>
            <person name="Conn C.E."/>
            <person name="Ichihashi Y."/>
            <person name="Cheong K."/>
            <person name="Cui S."/>
            <person name="Der J.P."/>
            <person name="Gundlach H."/>
            <person name="Jiao Y."/>
            <person name="Hori C."/>
            <person name="Ishida J.K."/>
            <person name="Kasahara H."/>
            <person name="Kiba T."/>
            <person name="Kim M.S."/>
            <person name="Koo N."/>
            <person name="Laohavisit A."/>
            <person name="Lee Y.H."/>
            <person name="Lumba S."/>
            <person name="McCourt P."/>
            <person name="Mortimer J.C."/>
            <person name="Mutuku J.M."/>
            <person name="Nomura T."/>
            <person name="Sasaki-Sekimoto Y."/>
            <person name="Seto Y."/>
            <person name="Wang Y."/>
            <person name="Wakatake T."/>
            <person name="Sakakibara H."/>
            <person name="Demura T."/>
            <person name="Yamaguchi S."/>
            <person name="Yoneyama K."/>
            <person name="Manabe R.I."/>
            <person name="Nelson D.C."/>
            <person name="Schulman A.H."/>
            <person name="Timko M.P."/>
            <person name="dePamphilis C.W."/>
            <person name="Choi D."/>
            <person name="Shirasu K."/>
        </authorList>
    </citation>
    <scope>NUCLEOTIDE SEQUENCE [LARGE SCALE GENOMIC DNA]</scope>
    <source>
        <strain evidence="3">cv. UVA1</strain>
    </source>
</reference>
<sequence>MSSTRPELALAIQLSKSDIASLTDRSTSEIKVNFEKESRSSSSTSAPPTEKYCKMHGKQKMWPHEVSSFDIFVEEEPWAVGVRYADHINITSLEDPPES</sequence>
<organism evidence="2 3">
    <name type="scientific">Striga asiatica</name>
    <name type="common">Asiatic witchweed</name>
    <name type="synonym">Buchnera asiatica</name>
    <dbReference type="NCBI Taxonomy" id="4170"/>
    <lineage>
        <taxon>Eukaryota</taxon>
        <taxon>Viridiplantae</taxon>
        <taxon>Streptophyta</taxon>
        <taxon>Embryophyta</taxon>
        <taxon>Tracheophyta</taxon>
        <taxon>Spermatophyta</taxon>
        <taxon>Magnoliopsida</taxon>
        <taxon>eudicotyledons</taxon>
        <taxon>Gunneridae</taxon>
        <taxon>Pentapetalae</taxon>
        <taxon>asterids</taxon>
        <taxon>lamiids</taxon>
        <taxon>Lamiales</taxon>
        <taxon>Orobanchaceae</taxon>
        <taxon>Buchnereae</taxon>
        <taxon>Striga</taxon>
    </lineage>
</organism>
<keyword evidence="3" id="KW-1185">Reference proteome</keyword>
<keyword evidence="2" id="KW-0012">Acyltransferase</keyword>
<protein>
    <submittedName>
        <fullName evidence="2">Sterol O-acyltransferase 2</fullName>
    </submittedName>
</protein>
<dbReference type="EMBL" id="BKCP01007959">
    <property type="protein sequence ID" value="GER47524.1"/>
    <property type="molecule type" value="Genomic_DNA"/>
</dbReference>
<evidence type="ECO:0000313" key="3">
    <source>
        <dbReference type="Proteomes" id="UP000325081"/>
    </source>
</evidence>
<keyword evidence="2" id="KW-0808">Transferase</keyword>
<dbReference type="GO" id="GO:0016746">
    <property type="term" value="F:acyltransferase activity"/>
    <property type="evidence" value="ECO:0007669"/>
    <property type="project" value="UniProtKB-KW"/>
</dbReference>
<feature type="region of interest" description="Disordered" evidence="1">
    <location>
        <begin position="32"/>
        <end position="52"/>
    </location>
</feature>
<comment type="caution">
    <text evidence="2">The sequence shown here is derived from an EMBL/GenBank/DDBJ whole genome shotgun (WGS) entry which is preliminary data.</text>
</comment>
<dbReference type="Proteomes" id="UP000325081">
    <property type="component" value="Unassembled WGS sequence"/>
</dbReference>
<evidence type="ECO:0000256" key="1">
    <source>
        <dbReference type="SAM" id="MobiDB-lite"/>
    </source>
</evidence>
<dbReference type="AlphaFoldDB" id="A0A5A7QQK4"/>
<accession>A0A5A7QQK4</accession>
<proteinExistence type="predicted"/>
<name>A0A5A7QQK4_STRAF</name>